<organism evidence="1 2">
    <name type="scientific">Pseudomonas indica</name>
    <dbReference type="NCBI Taxonomy" id="137658"/>
    <lineage>
        <taxon>Bacteria</taxon>
        <taxon>Pseudomonadati</taxon>
        <taxon>Pseudomonadota</taxon>
        <taxon>Gammaproteobacteria</taxon>
        <taxon>Pseudomonadales</taxon>
        <taxon>Pseudomonadaceae</taxon>
        <taxon>Pseudomonas</taxon>
    </lineage>
</organism>
<protein>
    <submittedName>
        <fullName evidence="1">Uncharacterized protein</fullName>
    </submittedName>
</protein>
<dbReference type="Proteomes" id="UP000198706">
    <property type="component" value="Unassembled WGS sequence"/>
</dbReference>
<dbReference type="STRING" id="137658.SAMN05216186_109153"/>
<name>A0A1G9DZ21_9PSED</name>
<gene>
    <name evidence="1" type="ORF">SAMN05216186_109153</name>
</gene>
<evidence type="ECO:0000313" key="1">
    <source>
        <dbReference type="EMBL" id="SDK69070.1"/>
    </source>
</evidence>
<dbReference type="RefSeq" id="WP_084337099.1">
    <property type="nucleotide sequence ID" value="NZ_FNFD01000009.1"/>
</dbReference>
<sequence length="564" mass="62957">MPALVGFTPSAFLQWTRDHLNVVALDQLGDALYEHRRASEISVGLYGPLTNLAPVESYPRSLTGRIARSFTEDYYYRVHVRPSRIDLGNTMSVQTREVEVWNAWFEPNALAAIHATNAEGMTLSGPASPPTSFGPLESRIYILSVTPNGPPVVNAAFQFDFERDDPTLRALGRRIVGWVLGPDWTEPVVERLEWLTDVMESHAGAEQRVRLREAPRRHFEYRVLVGSDRARAHMENRLVSWQARVYGLPVWTDAWIATDDIAPGATSLVVPTTNRDFVVGGIVGLVNGLQSEFAEITAVGTSSIMLNDPISGDWPAGTKIVPVRSARVQNDLGLTYVTDAIAITRPQFQLEDEWPITASSESPDYLGYPVLLTPPNWREDLQGEFGRKWRDLDYLTGRRAVDDLTGHARTRRSHRWLLVGRTAIADFRSWLATRAGKLKPFWLPSFQCDLKVIAPTGGTDAFLTVENRSYAEGPVAAIGRRDLMIVTTSGGRFYRRITAASELNESSELIAIDNPIGATLLPEQFQQISFMQLVRLDTDNVEIAHVTDELAEVVLPLRSLRDDL</sequence>
<dbReference type="AlphaFoldDB" id="A0A1G9DZ21"/>
<evidence type="ECO:0000313" key="2">
    <source>
        <dbReference type="Proteomes" id="UP000198706"/>
    </source>
</evidence>
<dbReference type="EMBL" id="FNFD01000009">
    <property type="protein sequence ID" value="SDK69070.1"/>
    <property type="molecule type" value="Genomic_DNA"/>
</dbReference>
<accession>A0A1G9DZ21</accession>
<proteinExistence type="predicted"/>
<keyword evidence="2" id="KW-1185">Reference proteome</keyword>
<reference evidence="1 2" key="1">
    <citation type="submission" date="2016-10" db="EMBL/GenBank/DDBJ databases">
        <authorList>
            <person name="de Groot N.N."/>
        </authorList>
    </citation>
    <scope>NUCLEOTIDE SEQUENCE [LARGE SCALE GENOMIC DNA]</scope>
    <source>
        <strain evidence="1 2">JCM 21544</strain>
    </source>
</reference>